<dbReference type="AlphaFoldDB" id="A0AAD6Y6Z7"/>
<sequence length="371" mass="41012">MTCYYGKLGWNPTYLNSLLIAHHFPLTFAPPVVSNTSHIPRFALGSTILRTRDAFIKSDPNYCPGFVWWPPGAMLPTPHRRPQVLCANTAIGCRRPGNSACSNLFHSYTQKYGGNISHSSSSDPLSPLNYAKAYAKNITPTYAHKLQNRFFTADTLDMAQRDVYKKNRSTMITVFWWSGVPFTHHISLSFSVDLQNDEEPHEFNVPVPIFPLFHPQDDSAICAVVGRTTCANYSFYNGKKWVNTSLAQSVKANTVLCLRTLGVTRCPGGPFATDSEALETSRKRALSLTGSDTQSPTRIRLGNSSSPTASLSQTLLVHSPSPIRTRLVQFDSISLFSLSVADGAIFRSTDSEDIDHESPVKKKELLSGSVM</sequence>
<name>A0AAD6Y6Z7_9AGAR</name>
<organism evidence="2 3">
    <name type="scientific">Mycena pura</name>
    <dbReference type="NCBI Taxonomy" id="153505"/>
    <lineage>
        <taxon>Eukaryota</taxon>
        <taxon>Fungi</taxon>
        <taxon>Dikarya</taxon>
        <taxon>Basidiomycota</taxon>
        <taxon>Agaricomycotina</taxon>
        <taxon>Agaricomycetes</taxon>
        <taxon>Agaricomycetidae</taxon>
        <taxon>Agaricales</taxon>
        <taxon>Marasmiineae</taxon>
        <taxon>Mycenaceae</taxon>
        <taxon>Mycena</taxon>
    </lineage>
</organism>
<feature type="region of interest" description="Disordered" evidence="1">
    <location>
        <begin position="352"/>
        <end position="371"/>
    </location>
</feature>
<reference evidence="2" key="1">
    <citation type="submission" date="2023-03" db="EMBL/GenBank/DDBJ databases">
        <title>Massive genome expansion in bonnet fungi (Mycena s.s.) driven by repeated elements and novel gene families across ecological guilds.</title>
        <authorList>
            <consortium name="Lawrence Berkeley National Laboratory"/>
            <person name="Harder C.B."/>
            <person name="Miyauchi S."/>
            <person name="Viragh M."/>
            <person name="Kuo A."/>
            <person name="Thoen E."/>
            <person name="Andreopoulos B."/>
            <person name="Lu D."/>
            <person name="Skrede I."/>
            <person name="Drula E."/>
            <person name="Henrissat B."/>
            <person name="Morin E."/>
            <person name="Kohler A."/>
            <person name="Barry K."/>
            <person name="LaButti K."/>
            <person name="Morin E."/>
            <person name="Salamov A."/>
            <person name="Lipzen A."/>
            <person name="Mereny Z."/>
            <person name="Hegedus B."/>
            <person name="Baldrian P."/>
            <person name="Stursova M."/>
            <person name="Weitz H."/>
            <person name="Taylor A."/>
            <person name="Grigoriev I.V."/>
            <person name="Nagy L.G."/>
            <person name="Martin F."/>
            <person name="Kauserud H."/>
        </authorList>
    </citation>
    <scope>NUCLEOTIDE SEQUENCE</scope>
    <source>
        <strain evidence="2">9144</strain>
    </source>
</reference>
<keyword evidence="3" id="KW-1185">Reference proteome</keyword>
<evidence type="ECO:0000256" key="1">
    <source>
        <dbReference type="SAM" id="MobiDB-lite"/>
    </source>
</evidence>
<feature type="compositionally biased region" description="Basic and acidic residues" evidence="1">
    <location>
        <begin position="356"/>
        <end position="365"/>
    </location>
</feature>
<gene>
    <name evidence="2" type="ORF">GGX14DRAFT_399142</name>
</gene>
<protein>
    <submittedName>
        <fullName evidence="2">Uncharacterized protein</fullName>
    </submittedName>
</protein>
<dbReference type="Proteomes" id="UP001219525">
    <property type="component" value="Unassembled WGS sequence"/>
</dbReference>
<comment type="caution">
    <text evidence="2">The sequence shown here is derived from an EMBL/GenBank/DDBJ whole genome shotgun (WGS) entry which is preliminary data.</text>
</comment>
<dbReference type="EMBL" id="JARJCW010000053">
    <property type="protein sequence ID" value="KAJ7202761.1"/>
    <property type="molecule type" value="Genomic_DNA"/>
</dbReference>
<evidence type="ECO:0000313" key="3">
    <source>
        <dbReference type="Proteomes" id="UP001219525"/>
    </source>
</evidence>
<proteinExistence type="predicted"/>
<evidence type="ECO:0000313" key="2">
    <source>
        <dbReference type="EMBL" id="KAJ7202761.1"/>
    </source>
</evidence>
<accession>A0AAD6Y6Z7</accession>